<reference evidence="2" key="1">
    <citation type="journal article" date="2019" name="Int. J. Syst. Evol. Microbiol.">
        <title>The Global Catalogue of Microorganisms (GCM) 10K type strain sequencing project: providing services to taxonomists for standard genome sequencing and annotation.</title>
        <authorList>
            <consortium name="The Broad Institute Genomics Platform"/>
            <consortium name="The Broad Institute Genome Sequencing Center for Infectious Disease"/>
            <person name="Wu L."/>
            <person name="Ma J."/>
        </authorList>
    </citation>
    <scope>NUCLEOTIDE SEQUENCE [LARGE SCALE GENOMIC DNA]</scope>
    <source>
        <strain evidence="2">JCM 18274</strain>
    </source>
</reference>
<comment type="caution">
    <text evidence="1">The sequence shown here is derived from an EMBL/GenBank/DDBJ whole genome shotgun (WGS) entry which is preliminary data.</text>
</comment>
<organism evidence="1 2">
    <name type="scientific">Flaviramulus aquimarinus</name>
    <dbReference type="NCBI Taxonomy" id="1170456"/>
    <lineage>
        <taxon>Bacteria</taxon>
        <taxon>Pseudomonadati</taxon>
        <taxon>Bacteroidota</taxon>
        <taxon>Flavobacteriia</taxon>
        <taxon>Flavobacteriales</taxon>
        <taxon>Flavobacteriaceae</taxon>
        <taxon>Flaviramulus</taxon>
    </lineage>
</organism>
<evidence type="ECO:0000313" key="2">
    <source>
        <dbReference type="Proteomes" id="UP001500433"/>
    </source>
</evidence>
<accession>A0ABP9EVW2</accession>
<dbReference type="EMBL" id="BAABJH010000001">
    <property type="protein sequence ID" value="GAA4888137.1"/>
    <property type="molecule type" value="Genomic_DNA"/>
</dbReference>
<sequence>MKSEISIQRIIIHDKNRIQKLNIMGHESIIYGHICAIGNQPPHGEKLYKLNEKIIDNLTKKDDYPWITKWMFSTIPYDTQHIYRNQIIHFGASYKQLESDWNEWLEKFESILKQLYWFSVTLHLETELVGDHKFEWIADFDKFENNNPKPTSEWKFDGGPREFKYL</sequence>
<name>A0ABP9EVW2_9FLAO</name>
<proteinExistence type="predicted"/>
<protein>
    <submittedName>
        <fullName evidence="1">Uncharacterized protein</fullName>
    </submittedName>
</protein>
<evidence type="ECO:0000313" key="1">
    <source>
        <dbReference type="EMBL" id="GAA4888137.1"/>
    </source>
</evidence>
<keyword evidence="2" id="KW-1185">Reference proteome</keyword>
<gene>
    <name evidence="1" type="ORF">GCM10023311_10010</name>
</gene>
<dbReference type="Proteomes" id="UP001500433">
    <property type="component" value="Unassembled WGS sequence"/>
</dbReference>